<accession>X1GXQ8</accession>
<evidence type="ECO:0000313" key="1">
    <source>
        <dbReference type="EMBL" id="GAH37803.1"/>
    </source>
</evidence>
<dbReference type="EMBL" id="BARU01006852">
    <property type="protein sequence ID" value="GAH37803.1"/>
    <property type="molecule type" value="Genomic_DNA"/>
</dbReference>
<sequence>MDVLFLCGGAHFVSGSHDINPCMYAIWGVTMATRSTRNRIRFQAEKAIQNIERAMQNLAQLDGMADGNSPYIGENLPQIIVMMAGCQQVLVQFRDKL</sequence>
<protein>
    <submittedName>
        <fullName evidence="1">Uncharacterized protein</fullName>
    </submittedName>
</protein>
<gene>
    <name evidence="1" type="ORF">S03H2_13498</name>
</gene>
<name>X1GXQ8_9ZZZZ</name>
<reference evidence="1" key="1">
    <citation type="journal article" date="2014" name="Front. Microbiol.">
        <title>High frequency of phylogenetically diverse reductive dehalogenase-homologous genes in deep subseafloor sedimentary metagenomes.</title>
        <authorList>
            <person name="Kawai M."/>
            <person name="Futagami T."/>
            <person name="Toyoda A."/>
            <person name="Takaki Y."/>
            <person name="Nishi S."/>
            <person name="Hori S."/>
            <person name="Arai W."/>
            <person name="Tsubouchi T."/>
            <person name="Morono Y."/>
            <person name="Uchiyama I."/>
            <person name="Ito T."/>
            <person name="Fujiyama A."/>
            <person name="Inagaki F."/>
            <person name="Takami H."/>
        </authorList>
    </citation>
    <scope>NUCLEOTIDE SEQUENCE</scope>
    <source>
        <strain evidence="1">Expedition CK06-06</strain>
    </source>
</reference>
<organism evidence="1">
    <name type="scientific">marine sediment metagenome</name>
    <dbReference type="NCBI Taxonomy" id="412755"/>
    <lineage>
        <taxon>unclassified sequences</taxon>
        <taxon>metagenomes</taxon>
        <taxon>ecological metagenomes</taxon>
    </lineage>
</organism>
<proteinExistence type="predicted"/>
<comment type="caution">
    <text evidence="1">The sequence shown here is derived from an EMBL/GenBank/DDBJ whole genome shotgun (WGS) entry which is preliminary data.</text>
</comment>
<dbReference type="AlphaFoldDB" id="X1GXQ8"/>